<keyword evidence="9 15" id="KW-1133">Transmembrane helix</keyword>
<evidence type="ECO:0000256" key="7">
    <source>
        <dbReference type="ARBA" id="ARBA00022829"/>
    </source>
</evidence>
<feature type="transmembrane region" description="Helical" evidence="15">
    <location>
        <begin position="139"/>
        <end position="161"/>
    </location>
</feature>
<dbReference type="SUPFAM" id="SSF52540">
    <property type="entry name" value="P-loop containing nucleoside triphosphate hydrolases"/>
    <property type="match status" value="1"/>
</dbReference>
<dbReference type="Gene3D" id="3.40.50.300">
    <property type="entry name" value="P-loop containing nucleotide triphosphate hydrolases"/>
    <property type="match status" value="1"/>
</dbReference>
<dbReference type="STRING" id="1185767.IIF7_03281"/>
<dbReference type="Pfam" id="PF17854">
    <property type="entry name" value="FtsK_alpha"/>
    <property type="match status" value="1"/>
</dbReference>
<feature type="compositionally biased region" description="Polar residues" evidence="14">
    <location>
        <begin position="271"/>
        <end position="288"/>
    </location>
</feature>
<dbReference type="SUPFAM" id="SSF46785">
    <property type="entry name" value="Winged helix' DNA-binding domain"/>
    <property type="match status" value="1"/>
</dbReference>
<dbReference type="Pfam" id="PF09397">
    <property type="entry name" value="FtsK_gamma"/>
    <property type="match status" value="1"/>
</dbReference>
<keyword evidence="4" id="KW-0132">Cell division</keyword>
<feature type="compositionally biased region" description="Acidic residues" evidence="14">
    <location>
        <begin position="306"/>
        <end position="315"/>
    </location>
</feature>
<evidence type="ECO:0000313" key="17">
    <source>
        <dbReference type="EMBL" id="ORL47008.1"/>
    </source>
</evidence>
<feature type="transmembrane region" description="Helical" evidence="15">
    <location>
        <begin position="51"/>
        <end position="73"/>
    </location>
</feature>
<keyword evidence="7" id="KW-0159">Chromosome partition</keyword>
<evidence type="ECO:0000256" key="6">
    <source>
        <dbReference type="ARBA" id="ARBA00022741"/>
    </source>
</evidence>
<evidence type="ECO:0000313" key="18">
    <source>
        <dbReference type="Proteomes" id="UP000192746"/>
    </source>
</evidence>
<dbReference type="Pfam" id="PF01580">
    <property type="entry name" value="FtsK_SpoIIIE"/>
    <property type="match status" value="1"/>
</dbReference>
<evidence type="ECO:0000256" key="5">
    <source>
        <dbReference type="ARBA" id="ARBA00022692"/>
    </source>
</evidence>
<keyword evidence="12" id="KW-0131">Cell cycle</keyword>
<dbReference type="InterPro" id="IPR036388">
    <property type="entry name" value="WH-like_DNA-bd_sf"/>
</dbReference>
<keyword evidence="5 15" id="KW-0812">Transmembrane</keyword>
<dbReference type="Pfam" id="PF13491">
    <property type="entry name" value="FtsK_4TM"/>
    <property type="match status" value="1"/>
</dbReference>
<dbReference type="InterPro" id="IPR025199">
    <property type="entry name" value="FtsK_4TM"/>
</dbReference>
<dbReference type="GO" id="GO:0005886">
    <property type="term" value="C:plasma membrane"/>
    <property type="evidence" value="ECO:0007669"/>
    <property type="project" value="UniProtKB-SubCell"/>
</dbReference>
<evidence type="ECO:0000256" key="14">
    <source>
        <dbReference type="SAM" id="MobiDB-lite"/>
    </source>
</evidence>
<keyword evidence="6 13" id="KW-0547">Nucleotide-binding</keyword>
<accession>A0A1Y1T7H4</accession>
<gene>
    <name evidence="17" type="ORF">IIF7_03281</name>
</gene>
<feature type="domain" description="FtsK" evidence="16">
    <location>
        <begin position="473"/>
        <end position="677"/>
    </location>
</feature>
<dbReference type="AlphaFoldDB" id="A0A1Y1T7H4"/>
<dbReference type="CDD" id="cd01127">
    <property type="entry name" value="TrwB_TraG_TraD_VirD4"/>
    <property type="match status" value="1"/>
</dbReference>
<dbReference type="Gene3D" id="1.10.10.10">
    <property type="entry name" value="Winged helix-like DNA-binding domain superfamily/Winged helix DNA-binding domain"/>
    <property type="match status" value="1"/>
</dbReference>
<dbReference type="PROSITE" id="PS50901">
    <property type="entry name" value="FTSK"/>
    <property type="match status" value="1"/>
</dbReference>
<dbReference type="Proteomes" id="UP000192746">
    <property type="component" value="Unassembled WGS sequence"/>
</dbReference>
<evidence type="ECO:0000259" key="16">
    <source>
        <dbReference type="PROSITE" id="PS50901"/>
    </source>
</evidence>
<evidence type="ECO:0000256" key="15">
    <source>
        <dbReference type="SAM" id="Phobius"/>
    </source>
</evidence>
<dbReference type="EMBL" id="ARYN01000002">
    <property type="protein sequence ID" value="ORL47008.1"/>
    <property type="molecule type" value="Genomic_DNA"/>
</dbReference>
<evidence type="ECO:0000256" key="2">
    <source>
        <dbReference type="ARBA" id="ARBA00006474"/>
    </source>
</evidence>
<dbReference type="PANTHER" id="PTHR22683:SF41">
    <property type="entry name" value="DNA TRANSLOCASE FTSK"/>
    <property type="match status" value="1"/>
</dbReference>
<sequence length="827" mass="92229">MNFIFFILDEANLYFCQNSEKPRMAKKKTRTKKTTKNSKKFSFALNRHQKVVLGSFLMLFGLALIVAFISFLFNWQADQSTLQEFSDRSIEAKNWLSKFGALISDFFIYQGFGIASFSIAVLITMSGIYLFFGMASKKLVSFWFWGILVMIWASIVLGFFTEHSILGGTIGFEMNDFLQDYLGFFGTALLLFFLFIAYAALRLKLTPEMVGTFVKTKKDDINAEFKAAKEASANKMTANVTDEEQDWKKQSIKTEEKPVVDDTAPEIDFENNLSEVNAASETKNTPQKASEEKEEEPAELAMEVETAPEEEEVDEDKLSKKLVSDFGEFDPTLELGNYKYPTLELLQDYGGGITINQKELEENKNRIVDTLKNYKIEIAQIKATVGPTVTLYEIVPEAGIRISKIKNLEDDIALSLAALGIRIIAPIPGKGTIGIEVPNKNSTIVSMRSVIASPKFQNAEMELPMALGKTISNETFVVDLAKMPHMLMAGATGQGKSVGLNAILTSLLYSKHPAEVKFVLVDPKKVELTLFNKIERHYLAKLPDTDDAIITDNTKVINTLNSLCIEMDDRYELLKDAMVRNIKEYNVKFKNRKLNPENGHKFLPYIVLVVDEFADLIMTAGKEVETPIARLAQLARAVGIHLIIATQRPSVNVITGIIKANFPARIAFRVTSKIDSRTILDGPGADQLIGRGDMLFTQGSSMRRLQCAFVDTPEVDKITEFIGSQKAYPDAHMLPAYESEESGTGLDIDVSERDKLFRDAAEVIVTAQQGSASLLQRKLKLGYNRAGRIIDQLEAAGIVGPFEGSKARQVLVPDLLALEQLLNEEPK</sequence>
<evidence type="ECO:0000256" key="4">
    <source>
        <dbReference type="ARBA" id="ARBA00022618"/>
    </source>
</evidence>
<dbReference type="InterPro" id="IPR018541">
    <property type="entry name" value="Ftsk_gamma"/>
</dbReference>
<proteinExistence type="inferred from homology"/>
<feature type="region of interest" description="Disordered" evidence="14">
    <location>
        <begin position="235"/>
        <end position="317"/>
    </location>
</feature>
<name>A0A1Y1T7H4_9FLAO</name>
<keyword evidence="3" id="KW-1003">Cell membrane</keyword>
<dbReference type="PANTHER" id="PTHR22683">
    <property type="entry name" value="SPORULATION PROTEIN RELATED"/>
    <property type="match status" value="1"/>
</dbReference>
<feature type="transmembrane region" description="Helical" evidence="15">
    <location>
        <begin position="181"/>
        <end position="201"/>
    </location>
</feature>
<dbReference type="InterPro" id="IPR041027">
    <property type="entry name" value="FtsK_alpha"/>
</dbReference>
<comment type="caution">
    <text evidence="17">The sequence shown here is derived from an EMBL/GenBank/DDBJ whole genome shotgun (WGS) entry which is preliminary data.</text>
</comment>
<evidence type="ECO:0000256" key="8">
    <source>
        <dbReference type="ARBA" id="ARBA00022840"/>
    </source>
</evidence>
<feature type="compositionally biased region" description="Basic and acidic residues" evidence="14">
    <location>
        <begin position="246"/>
        <end position="260"/>
    </location>
</feature>
<dbReference type="GO" id="GO:0051301">
    <property type="term" value="P:cell division"/>
    <property type="evidence" value="ECO:0007669"/>
    <property type="project" value="UniProtKB-KW"/>
</dbReference>
<evidence type="ECO:0000256" key="13">
    <source>
        <dbReference type="PROSITE-ProRule" id="PRU00289"/>
    </source>
</evidence>
<dbReference type="GO" id="GO:0005524">
    <property type="term" value="F:ATP binding"/>
    <property type="evidence" value="ECO:0007669"/>
    <property type="project" value="UniProtKB-UniRule"/>
</dbReference>
<keyword evidence="11 15" id="KW-0472">Membrane</keyword>
<comment type="similarity">
    <text evidence="2">Belongs to the FtsK/SpoIIIE/SftA family.</text>
</comment>
<reference evidence="17 18" key="1">
    <citation type="submission" date="2013-04" db="EMBL/GenBank/DDBJ databases">
        <title>Zunongwangia sp. 22II14-10F7 Genome Sequencing.</title>
        <authorList>
            <person name="Lai Q."/>
            <person name="Shao Z."/>
        </authorList>
    </citation>
    <scope>NUCLEOTIDE SEQUENCE [LARGE SCALE GENOMIC DNA]</scope>
    <source>
        <strain evidence="17 18">22II14-10F7</strain>
    </source>
</reference>
<dbReference type="GO" id="GO:0007059">
    <property type="term" value="P:chromosome segregation"/>
    <property type="evidence" value="ECO:0007669"/>
    <property type="project" value="UniProtKB-KW"/>
</dbReference>
<evidence type="ECO:0000256" key="1">
    <source>
        <dbReference type="ARBA" id="ARBA00004651"/>
    </source>
</evidence>
<dbReference type="SMART" id="SM00843">
    <property type="entry name" value="Ftsk_gamma"/>
    <property type="match status" value="1"/>
</dbReference>
<organism evidence="17 18">
    <name type="scientific">Zunongwangia atlantica 22II14-10F7</name>
    <dbReference type="NCBI Taxonomy" id="1185767"/>
    <lineage>
        <taxon>Bacteria</taxon>
        <taxon>Pseudomonadati</taxon>
        <taxon>Bacteroidota</taxon>
        <taxon>Flavobacteriia</taxon>
        <taxon>Flavobacteriales</taxon>
        <taxon>Flavobacteriaceae</taxon>
        <taxon>Zunongwangia</taxon>
    </lineage>
</organism>
<dbReference type="InterPro" id="IPR050206">
    <property type="entry name" value="FtsK/SpoIIIE/SftA"/>
</dbReference>
<protein>
    <submittedName>
        <fullName evidence="17">DNA translocase</fullName>
    </submittedName>
</protein>
<dbReference type="InterPro" id="IPR002543">
    <property type="entry name" value="FtsK_dom"/>
</dbReference>
<dbReference type="GO" id="GO:0003677">
    <property type="term" value="F:DNA binding"/>
    <property type="evidence" value="ECO:0007669"/>
    <property type="project" value="UniProtKB-KW"/>
</dbReference>
<dbReference type="Gene3D" id="3.30.980.40">
    <property type="match status" value="1"/>
</dbReference>
<feature type="transmembrane region" description="Helical" evidence="15">
    <location>
        <begin position="106"/>
        <end position="132"/>
    </location>
</feature>
<comment type="subcellular location">
    <subcellularLocation>
        <location evidence="1">Cell membrane</location>
        <topology evidence="1">Multi-pass membrane protein</topology>
    </subcellularLocation>
</comment>
<evidence type="ECO:0000256" key="11">
    <source>
        <dbReference type="ARBA" id="ARBA00023136"/>
    </source>
</evidence>
<evidence type="ECO:0000256" key="3">
    <source>
        <dbReference type="ARBA" id="ARBA00022475"/>
    </source>
</evidence>
<keyword evidence="8 13" id="KW-0067">ATP-binding</keyword>
<dbReference type="InterPro" id="IPR027417">
    <property type="entry name" value="P-loop_NTPase"/>
</dbReference>
<evidence type="ECO:0000256" key="12">
    <source>
        <dbReference type="ARBA" id="ARBA00023306"/>
    </source>
</evidence>
<keyword evidence="18" id="KW-1185">Reference proteome</keyword>
<evidence type="ECO:0000256" key="9">
    <source>
        <dbReference type="ARBA" id="ARBA00022989"/>
    </source>
</evidence>
<keyword evidence="10" id="KW-0238">DNA-binding</keyword>
<evidence type="ECO:0000256" key="10">
    <source>
        <dbReference type="ARBA" id="ARBA00023125"/>
    </source>
</evidence>
<dbReference type="InterPro" id="IPR036390">
    <property type="entry name" value="WH_DNA-bd_sf"/>
</dbReference>
<feature type="binding site" evidence="13">
    <location>
        <begin position="490"/>
        <end position="497"/>
    </location>
    <ligand>
        <name>ATP</name>
        <dbReference type="ChEBI" id="CHEBI:30616"/>
    </ligand>
</feature>